<sequence>MFIVTCLKKMKAVLSSFFVPWIQANKIVDKEKKLILSL</sequence>
<accession>N9FGY7</accession>
<dbReference type="EMBL" id="APQQ01000003">
    <property type="protein sequence ID" value="ENW22038.1"/>
    <property type="molecule type" value="Genomic_DNA"/>
</dbReference>
<evidence type="ECO:0000313" key="2">
    <source>
        <dbReference type="Proteomes" id="UP000017667"/>
    </source>
</evidence>
<proteinExistence type="predicted"/>
<dbReference type="HOGENOM" id="CLU_3323438_0_0_6"/>
<dbReference type="Proteomes" id="UP000017667">
    <property type="component" value="Unassembled WGS sequence"/>
</dbReference>
<reference evidence="1 2" key="1">
    <citation type="submission" date="2013-02" db="EMBL/GenBank/DDBJ databases">
        <title>The Genome Sequence of Acinetobacter haemolyticus CIP 64.3.</title>
        <authorList>
            <consortium name="The Broad Institute Genome Sequencing Platform"/>
            <consortium name="The Broad Institute Genome Sequencing Center for Infectious Disease"/>
            <person name="Cerqueira G."/>
            <person name="Feldgarden M."/>
            <person name="Courvalin P."/>
            <person name="Perichon B."/>
            <person name="Grillot-Courvalin C."/>
            <person name="Clermont D."/>
            <person name="Rocha E."/>
            <person name="Yoon E.-J."/>
            <person name="Nemec A."/>
            <person name="Walker B."/>
            <person name="Young S.K."/>
            <person name="Zeng Q."/>
            <person name="Gargeya S."/>
            <person name="Fitzgerald M."/>
            <person name="Haas B."/>
            <person name="Abouelleil A."/>
            <person name="Alvarado L."/>
            <person name="Arachchi H.M."/>
            <person name="Berlin A.M."/>
            <person name="Chapman S.B."/>
            <person name="Dewar J."/>
            <person name="Goldberg J."/>
            <person name="Griggs A."/>
            <person name="Gujja S."/>
            <person name="Hansen M."/>
            <person name="Howarth C."/>
            <person name="Imamovic A."/>
            <person name="Larimer J."/>
            <person name="McCowan C."/>
            <person name="Murphy C."/>
            <person name="Neiman D."/>
            <person name="Pearson M."/>
            <person name="Priest M."/>
            <person name="Roberts A."/>
            <person name="Saif S."/>
            <person name="Shea T."/>
            <person name="Sisk P."/>
            <person name="Sykes S."/>
            <person name="Wortman J."/>
            <person name="Nusbaum C."/>
            <person name="Birren B."/>
        </authorList>
    </citation>
    <scope>NUCLEOTIDE SEQUENCE [LARGE SCALE GENOMIC DNA]</scope>
    <source>
        <strain evidence="1 2">CIP 64.3</strain>
    </source>
</reference>
<gene>
    <name evidence="1" type="ORF">F927_00141</name>
</gene>
<dbReference type="AlphaFoldDB" id="N9FGY7"/>
<protein>
    <submittedName>
        <fullName evidence="1">Uncharacterized protein</fullName>
    </submittedName>
</protein>
<organism evidence="1 2">
    <name type="scientific">Acinetobacter haemolyticus CIP 64.3 = MTCC 9819</name>
    <dbReference type="NCBI Taxonomy" id="1217659"/>
    <lineage>
        <taxon>Bacteria</taxon>
        <taxon>Pseudomonadati</taxon>
        <taxon>Pseudomonadota</taxon>
        <taxon>Gammaproteobacteria</taxon>
        <taxon>Moraxellales</taxon>
        <taxon>Moraxellaceae</taxon>
        <taxon>Acinetobacter</taxon>
    </lineage>
</organism>
<keyword evidence="2" id="KW-1185">Reference proteome</keyword>
<comment type="caution">
    <text evidence="1">The sequence shown here is derived from an EMBL/GenBank/DDBJ whole genome shotgun (WGS) entry which is preliminary data.</text>
</comment>
<evidence type="ECO:0000313" key="1">
    <source>
        <dbReference type="EMBL" id="ENW22038.1"/>
    </source>
</evidence>
<name>N9FGY7_ACIHA</name>